<proteinExistence type="predicted"/>
<dbReference type="EMBL" id="CADCXV010001119">
    <property type="protein sequence ID" value="CAB0041517.1"/>
    <property type="molecule type" value="Genomic_DNA"/>
</dbReference>
<evidence type="ECO:0000313" key="2">
    <source>
        <dbReference type="Proteomes" id="UP000479190"/>
    </source>
</evidence>
<evidence type="ECO:0000313" key="1">
    <source>
        <dbReference type="EMBL" id="CAB0041517.1"/>
    </source>
</evidence>
<protein>
    <submittedName>
        <fullName evidence="1">Uncharacterized protein</fullName>
    </submittedName>
</protein>
<organism evidence="1 2">
    <name type="scientific">Trichogramma brassicae</name>
    <dbReference type="NCBI Taxonomy" id="86971"/>
    <lineage>
        <taxon>Eukaryota</taxon>
        <taxon>Metazoa</taxon>
        <taxon>Ecdysozoa</taxon>
        <taxon>Arthropoda</taxon>
        <taxon>Hexapoda</taxon>
        <taxon>Insecta</taxon>
        <taxon>Pterygota</taxon>
        <taxon>Neoptera</taxon>
        <taxon>Endopterygota</taxon>
        <taxon>Hymenoptera</taxon>
        <taxon>Apocrita</taxon>
        <taxon>Proctotrupomorpha</taxon>
        <taxon>Chalcidoidea</taxon>
        <taxon>Trichogrammatidae</taxon>
        <taxon>Trichogramma</taxon>
    </lineage>
</organism>
<sequence length="211" mass="23689">MNHSTIAKLKNDCYSSVTFDGKTGKVKHAVGGLIAVKPTEAAAGDENFTGAPQSLLQESQNLPQETTSGEIKIIESIAEGGLQQSLCGTRGNKLVAPIKIFMLKNQEHWQREVENYETQINQNILKFMGRHKTAHSLILYLYVPSQVWICLERRSLCADTQGPMLLTLPFPTYDLCRWSAFEDVIVYGTCIICFVTRNRFITTTLYLVVQK</sequence>
<dbReference type="Gene3D" id="3.30.200.20">
    <property type="entry name" value="Phosphorylase Kinase, domain 1"/>
    <property type="match status" value="1"/>
</dbReference>
<name>A0A6H5IXH4_9HYME</name>
<gene>
    <name evidence="1" type="ORF">TBRA_LOCUS13185</name>
</gene>
<dbReference type="Proteomes" id="UP000479190">
    <property type="component" value="Unassembled WGS sequence"/>
</dbReference>
<keyword evidence="2" id="KW-1185">Reference proteome</keyword>
<accession>A0A6H5IXH4</accession>
<dbReference type="AlphaFoldDB" id="A0A6H5IXH4"/>
<reference evidence="1 2" key="1">
    <citation type="submission" date="2020-02" db="EMBL/GenBank/DDBJ databases">
        <authorList>
            <person name="Ferguson B K."/>
        </authorList>
    </citation>
    <scope>NUCLEOTIDE SEQUENCE [LARGE SCALE GENOMIC DNA]</scope>
</reference>